<evidence type="ECO:0000256" key="1">
    <source>
        <dbReference type="ARBA" id="ARBA00022729"/>
    </source>
</evidence>
<evidence type="ECO:0000256" key="3">
    <source>
        <dbReference type="SAM" id="SignalP"/>
    </source>
</evidence>
<gene>
    <name evidence="4" type="ORF">CKO21_06195</name>
</gene>
<feature type="chain" id="PRO_5037482148" description="Outer membrane lipoprotein carrier protein LolA" evidence="3">
    <location>
        <begin position="41"/>
        <end position="249"/>
    </location>
</feature>
<dbReference type="AlphaFoldDB" id="A0A934QGY2"/>
<feature type="region of interest" description="Disordered" evidence="2">
    <location>
        <begin position="38"/>
        <end position="62"/>
    </location>
</feature>
<evidence type="ECO:0000256" key="2">
    <source>
        <dbReference type="SAM" id="MobiDB-lite"/>
    </source>
</evidence>
<dbReference type="SUPFAM" id="SSF89392">
    <property type="entry name" value="Prokaryotic lipoproteins and lipoprotein localization factors"/>
    <property type="match status" value="1"/>
</dbReference>
<dbReference type="Proteomes" id="UP000778970">
    <property type="component" value="Unassembled WGS sequence"/>
</dbReference>
<evidence type="ECO:0008006" key="6">
    <source>
        <dbReference type="Google" id="ProtNLM"/>
    </source>
</evidence>
<dbReference type="CDD" id="cd16325">
    <property type="entry name" value="LolA"/>
    <property type="match status" value="1"/>
</dbReference>
<sequence length="249" mass="27247">MPCPADERFAMRRSPTALTAVFLAATLATTVGLSAPAAMANNPDAPDRTQQAAATSGLQGEDQQTIDRIEAYLTGIETLHGRFVQAASSGGQATGEVWLKRPGKLRFEYDAPANILIVSNGNMLLYFDRELEQTSYVPLSETPLAFLVKDEVDLQNSEDYHVAGLERGEDEIAVWVAQEGVEAGQPGSLRLVLDADPLALKRWRVVDQQGTVTRVSLNDVRTDIALDDDLFDFGEIEGRPVFNNDRRGR</sequence>
<dbReference type="Pfam" id="PF03548">
    <property type="entry name" value="LolA"/>
    <property type="match status" value="1"/>
</dbReference>
<evidence type="ECO:0000313" key="4">
    <source>
        <dbReference type="EMBL" id="MBK1696833.1"/>
    </source>
</evidence>
<dbReference type="PANTHER" id="PTHR35869:SF1">
    <property type="entry name" value="OUTER-MEMBRANE LIPOPROTEIN CARRIER PROTEIN"/>
    <property type="match status" value="1"/>
</dbReference>
<feature type="compositionally biased region" description="Polar residues" evidence="2">
    <location>
        <begin position="48"/>
        <end position="62"/>
    </location>
</feature>
<organism evidence="4 5">
    <name type="scientific">Rhodovibrio salinarum</name>
    <dbReference type="NCBI Taxonomy" id="1087"/>
    <lineage>
        <taxon>Bacteria</taxon>
        <taxon>Pseudomonadati</taxon>
        <taxon>Pseudomonadota</taxon>
        <taxon>Alphaproteobacteria</taxon>
        <taxon>Rhodospirillales</taxon>
        <taxon>Rhodovibrionaceae</taxon>
        <taxon>Rhodovibrio</taxon>
    </lineage>
</organism>
<dbReference type="PANTHER" id="PTHR35869">
    <property type="entry name" value="OUTER-MEMBRANE LIPOPROTEIN CARRIER PROTEIN"/>
    <property type="match status" value="1"/>
</dbReference>
<accession>A0A934QGY2</accession>
<dbReference type="InterPro" id="IPR004564">
    <property type="entry name" value="OM_lipoprot_carrier_LolA-like"/>
</dbReference>
<dbReference type="EMBL" id="NRRE01000020">
    <property type="protein sequence ID" value="MBK1696833.1"/>
    <property type="molecule type" value="Genomic_DNA"/>
</dbReference>
<feature type="signal peptide" evidence="3">
    <location>
        <begin position="1"/>
        <end position="40"/>
    </location>
</feature>
<keyword evidence="5" id="KW-1185">Reference proteome</keyword>
<reference evidence="4" key="2">
    <citation type="journal article" date="2020" name="Microorganisms">
        <title>Osmotic Adaptation and Compatible Solute Biosynthesis of Phototrophic Bacteria as Revealed from Genome Analyses.</title>
        <authorList>
            <person name="Imhoff J.F."/>
            <person name="Rahn T."/>
            <person name="Kunzel S."/>
            <person name="Keller A."/>
            <person name="Neulinger S.C."/>
        </authorList>
    </citation>
    <scope>NUCLEOTIDE SEQUENCE</scope>
    <source>
        <strain evidence="4">DSM 9154</strain>
    </source>
</reference>
<evidence type="ECO:0000313" key="5">
    <source>
        <dbReference type="Proteomes" id="UP000778970"/>
    </source>
</evidence>
<reference evidence="4" key="1">
    <citation type="submission" date="2017-08" db="EMBL/GenBank/DDBJ databases">
        <authorList>
            <person name="Imhoff J.F."/>
            <person name="Rahn T."/>
            <person name="Kuenzel S."/>
            <person name="Neulinger S.C."/>
        </authorList>
    </citation>
    <scope>NUCLEOTIDE SEQUENCE</scope>
    <source>
        <strain evidence="4">DSM 9154</strain>
    </source>
</reference>
<dbReference type="InterPro" id="IPR029046">
    <property type="entry name" value="LolA/LolB/LppX"/>
</dbReference>
<proteinExistence type="predicted"/>
<dbReference type="Gene3D" id="2.50.20.10">
    <property type="entry name" value="Lipoprotein localisation LolA/LolB/LppX"/>
    <property type="match status" value="1"/>
</dbReference>
<protein>
    <recommendedName>
        <fullName evidence="6">Outer membrane lipoprotein carrier protein LolA</fullName>
    </recommendedName>
</protein>
<comment type="caution">
    <text evidence="4">The sequence shown here is derived from an EMBL/GenBank/DDBJ whole genome shotgun (WGS) entry which is preliminary data.</text>
</comment>
<keyword evidence="1 3" id="KW-0732">Signal</keyword>
<name>A0A934QGY2_9PROT</name>